<feature type="transmembrane region" description="Helical" evidence="1">
    <location>
        <begin position="82"/>
        <end position="109"/>
    </location>
</feature>
<feature type="transmembrane region" description="Helical" evidence="1">
    <location>
        <begin position="129"/>
        <end position="146"/>
    </location>
</feature>
<feature type="transmembrane region" description="Helical" evidence="1">
    <location>
        <begin position="158"/>
        <end position="184"/>
    </location>
</feature>
<reference evidence="2" key="1">
    <citation type="submission" date="2018-06" db="EMBL/GenBank/DDBJ databases">
        <authorList>
            <person name="Zhirakovskaya E."/>
        </authorList>
    </citation>
    <scope>NUCLEOTIDE SEQUENCE</scope>
</reference>
<keyword evidence="1" id="KW-1133">Transmembrane helix</keyword>
<gene>
    <name evidence="2" type="ORF">MNBD_CHLOROFLEXI01-1396</name>
</gene>
<feature type="transmembrane region" description="Helical" evidence="1">
    <location>
        <begin position="23"/>
        <end position="44"/>
    </location>
</feature>
<dbReference type="AlphaFoldDB" id="A0A3B0V000"/>
<feature type="transmembrane region" description="Helical" evidence="1">
    <location>
        <begin position="204"/>
        <end position="231"/>
    </location>
</feature>
<name>A0A3B0V000_9ZZZZ</name>
<feature type="transmembrane region" description="Helical" evidence="1">
    <location>
        <begin position="50"/>
        <end position="70"/>
    </location>
</feature>
<organism evidence="2">
    <name type="scientific">hydrothermal vent metagenome</name>
    <dbReference type="NCBI Taxonomy" id="652676"/>
    <lineage>
        <taxon>unclassified sequences</taxon>
        <taxon>metagenomes</taxon>
        <taxon>ecological metagenomes</taxon>
    </lineage>
</organism>
<protein>
    <submittedName>
        <fullName evidence="2">Uncharacterized protein</fullName>
    </submittedName>
</protein>
<evidence type="ECO:0000256" key="1">
    <source>
        <dbReference type="SAM" id="Phobius"/>
    </source>
</evidence>
<accession>A0A3B0V000</accession>
<dbReference type="EMBL" id="UOEU01000635">
    <property type="protein sequence ID" value="VAW36748.1"/>
    <property type="molecule type" value="Genomic_DNA"/>
</dbReference>
<proteinExistence type="predicted"/>
<evidence type="ECO:0000313" key="2">
    <source>
        <dbReference type="EMBL" id="VAW36748.1"/>
    </source>
</evidence>
<keyword evidence="1" id="KW-0812">Transmembrane</keyword>
<keyword evidence="1" id="KW-0472">Membrane</keyword>
<sequence>MSAAIDSEKETSWKSRLRNMRQLYSAILSLAGLIIVIVGLLSFPQYKNPSILLLLLFFAIATQSTMTYLVGGNVSVSVSGAISFAVVGLYDPVAAGMVAAIAELGLWLLNLRRDNRDWPRELERLGVNVGIHGISILVAGIIFSLVRQTFGSGTFVMVAIPWFVGAVIGDQVNFWLLAIIIYLANGVGPLEVWRENRWAIPMNVLAMSIGGGLITLAVIQFGLLGLAIFVLPIVLSAYSFRITVNNAKKQMGKLEEMVALR</sequence>
<feature type="non-terminal residue" evidence="2">
    <location>
        <position position="261"/>
    </location>
</feature>